<accession>A0ABX5WTP1</accession>
<sequence length="139" mass="16244">MLKQWFKKIISSLRRKPDNSYIDYEFNRRDGTSICVVSQSRMSIPTESEQLTLFNDSRLILAGELQLKVYLEQGDYLVLVNTGDYSYIDHLLYGEYKKDTSSYHFYFSHRGETVLSKSHGQALYDELQSKPIPLPTFIN</sequence>
<keyword evidence="2" id="KW-1185">Reference proteome</keyword>
<dbReference type="RefSeq" id="WP_144044853.1">
    <property type="nucleotide sequence ID" value="NZ_CP041614.1"/>
</dbReference>
<gene>
    <name evidence="1" type="ORF">FM037_03405</name>
</gene>
<name>A0ABX5WTP1_9GAMM</name>
<dbReference type="EMBL" id="CP041614">
    <property type="protein sequence ID" value="QDO82464.1"/>
    <property type="molecule type" value="Genomic_DNA"/>
</dbReference>
<protein>
    <submittedName>
        <fullName evidence="1">Uncharacterized protein</fullName>
    </submittedName>
</protein>
<dbReference type="Proteomes" id="UP000315947">
    <property type="component" value="Chromosome"/>
</dbReference>
<organism evidence="1 2">
    <name type="scientific">Shewanella psychropiezotolerans</name>
    <dbReference type="NCBI Taxonomy" id="2593655"/>
    <lineage>
        <taxon>Bacteria</taxon>
        <taxon>Pseudomonadati</taxon>
        <taxon>Pseudomonadota</taxon>
        <taxon>Gammaproteobacteria</taxon>
        <taxon>Alteromonadales</taxon>
        <taxon>Shewanellaceae</taxon>
        <taxon>Shewanella</taxon>
    </lineage>
</organism>
<evidence type="ECO:0000313" key="1">
    <source>
        <dbReference type="EMBL" id="QDO82464.1"/>
    </source>
</evidence>
<proteinExistence type="predicted"/>
<reference evidence="1 2" key="1">
    <citation type="submission" date="2019-07" db="EMBL/GenBank/DDBJ databases">
        <title>Shewanella sp. YLB-06 whole genomic sequence.</title>
        <authorList>
            <person name="Yu L."/>
        </authorList>
    </citation>
    <scope>NUCLEOTIDE SEQUENCE [LARGE SCALE GENOMIC DNA]</scope>
    <source>
        <strain evidence="1 2">YLB-06</strain>
    </source>
</reference>
<evidence type="ECO:0000313" key="2">
    <source>
        <dbReference type="Proteomes" id="UP000315947"/>
    </source>
</evidence>